<dbReference type="InterPro" id="IPR023340">
    <property type="entry name" value="UMA"/>
</dbReference>
<accession>A0A8X6R5D3</accession>
<reference evidence="3" key="1">
    <citation type="submission" date="2020-08" db="EMBL/GenBank/DDBJ databases">
        <title>Multicomponent nature underlies the extraordinary mechanical properties of spider dragline silk.</title>
        <authorList>
            <person name="Kono N."/>
            <person name="Nakamura H."/>
            <person name="Mori M."/>
            <person name="Yoshida Y."/>
            <person name="Ohtoshi R."/>
            <person name="Malay A.D."/>
            <person name="Moran D.A.P."/>
            <person name="Tomita M."/>
            <person name="Numata K."/>
            <person name="Arakawa K."/>
        </authorList>
    </citation>
    <scope>NUCLEOTIDE SEQUENCE</scope>
</reference>
<proteinExistence type="predicted"/>
<sequence length="271" mass="31207">MFDVFQNVLFGKKKSNADAEKEKSYSDDFVMIGQASNDPPLGREAEPNPSDRLFPKGPFGESFLPDSVPETSPVKKEEIHHQIMPLQDVPFTLNSSLYASSKLDQIWKTIAQSFSSIESSKSYQEDYDFSLENLLVQYVPFDKESELLERYPNSRDAFLDREKKFFGDENPFLSSIRERSNQLENAFRQAKALEILQNPEDYVPEEIPEEEVPVLNMTDEQFRDAMNVQQRQLLNIITRGIENQMRGDSSRFLIFVTGGEGVRKTFTFNTL</sequence>
<feature type="region of interest" description="Disordered" evidence="1">
    <location>
        <begin position="15"/>
        <end position="51"/>
    </location>
</feature>
<dbReference type="Proteomes" id="UP000887013">
    <property type="component" value="Unassembled WGS sequence"/>
</dbReference>
<dbReference type="AlphaFoldDB" id="A0A8X6R5D3"/>
<keyword evidence="4" id="KW-1185">Reference proteome</keyword>
<dbReference type="PROSITE" id="PS51497">
    <property type="entry name" value="UMA"/>
    <property type="match status" value="1"/>
</dbReference>
<feature type="compositionally biased region" description="Basic and acidic residues" evidence="1">
    <location>
        <begin position="15"/>
        <end position="26"/>
    </location>
</feature>
<dbReference type="EMBL" id="BMAW01040913">
    <property type="protein sequence ID" value="GFU61524.1"/>
    <property type="molecule type" value="Genomic_DNA"/>
</dbReference>
<protein>
    <submittedName>
        <fullName evidence="3">UMA domain-containing protein</fullName>
    </submittedName>
</protein>
<gene>
    <name evidence="3" type="primary">NCL1_38764</name>
    <name evidence="3" type="ORF">NPIL_73481</name>
</gene>
<evidence type="ECO:0000259" key="2">
    <source>
        <dbReference type="PROSITE" id="PS51497"/>
    </source>
</evidence>
<name>A0A8X6R5D3_NEPPI</name>
<feature type="domain" description="UMA" evidence="2">
    <location>
        <begin position="86"/>
        <end position="136"/>
    </location>
</feature>
<organism evidence="3 4">
    <name type="scientific">Nephila pilipes</name>
    <name type="common">Giant wood spider</name>
    <name type="synonym">Nephila maculata</name>
    <dbReference type="NCBI Taxonomy" id="299642"/>
    <lineage>
        <taxon>Eukaryota</taxon>
        <taxon>Metazoa</taxon>
        <taxon>Ecdysozoa</taxon>
        <taxon>Arthropoda</taxon>
        <taxon>Chelicerata</taxon>
        <taxon>Arachnida</taxon>
        <taxon>Araneae</taxon>
        <taxon>Araneomorphae</taxon>
        <taxon>Entelegynae</taxon>
        <taxon>Araneoidea</taxon>
        <taxon>Nephilidae</taxon>
        <taxon>Nephila</taxon>
    </lineage>
</organism>
<dbReference type="OrthoDB" id="5959275at2759"/>
<comment type="caution">
    <text evidence="3">The sequence shown here is derived from an EMBL/GenBank/DDBJ whole genome shotgun (WGS) entry which is preliminary data.</text>
</comment>
<evidence type="ECO:0000313" key="3">
    <source>
        <dbReference type="EMBL" id="GFU61524.1"/>
    </source>
</evidence>
<evidence type="ECO:0000256" key="1">
    <source>
        <dbReference type="SAM" id="MobiDB-lite"/>
    </source>
</evidence>
<evidence type="ECO:0000313" key="4">
    <source>
        <dbReference type="Proteomes" id="UP000887013"/>
    </source>
</evidence>